<gene>
    <name evidence="2" type="ORF">SMN809_LOCUS27995</name>
</gene>
<proteinExistence type="predicted"/>
<evidence type="ECO:0000256" key="1">
    <source>
        <dbReference type="SAM" id="MobiDB-lite"/>
    </source>
</evidence>
<feature type="region of interest" description="Disordered" evidence="1">
    <location>
        <begin position="1"/>
        <end position="31"/>
    </location>
</feature>
<comment type="caution">
    <text evidence="2">The sequence shown here is derived from an EMBL/GenBank/DDBJ whole genome shotgun (WGS) entry which is preliminary data.</text>
</comment>
<accession>A0A8S2UHN8</accession>
<feature type="non-terminal residue" evidence="2">
    <location>
        <position position="1"/>
    </location>
</feature>
<dbReference type="AlphaFoldDB" id="A0A8S2UHN8"/>
<evidence type="ECO:0000313" key="2">
    <source>
        <dbReference type="EMBL" id="CAF4345438.1"/>
    </source>
</evidence>
<organism evidence="2 3">
    <name type="scientific">Rotaria magnacalcarata</name>
    <dbReference type="NCBI Taxonomy" id="392030"/>
    <lineage>
        <taxon>Eukaryota</taxon>
        <taxon>Metazoa</taxon>
        <taxon>Spiralia</taxon>
        <taxon>Gnathifera</taxon>
        <taxon>Rotifera</taxon>
        <taxon>Eurotatoria</taxon>
        <taxon>Bdelloidea</taxon>
        <taxon>Philodinida</taxon>
        <taxon>Philodinidae</taxon>
        <taxon>Rotaria</taxon>
    </lineage>
</organism>
<feature type="non-terminal residue" evidence="2">
    <location>
        <position position="77"/>
    </location>
</feature>
<name>A0A8S2UHN8_9BILA</name>
<reference evidence="2" key="1">
    <citation type="submission" date="2021-02" db="EMBL/GenBank/DDBJ databases">
        <authorList>
            <person name="Nowell W R."/>
        </authorList>
    </citation>
    <scope>NUCLEOTIDE SEQUENCE</scope>
</reference>
<sequence>SSSQRTSVLTLPRESNSGDLRCSTGTSTTSSKLSDARILRELRTNPLFTKAQQHLEIEPDVNSQPVNGSSCYLRLDT</sequence>
<evidence type="ECO:0000313" key="3">
    <source>
        <dbReference type="Proteomes" id="UP000676336"/>
    </source>
</evidence>
<dbReference type="EMBL" id="CAJOBI010045472">
    <property type="protein sequence ID" value="CAF4345438.1"/>
    <property type="molecule type" value="Genomic_DNA"/>
</dbReference>
<protein>
    <submittedName>
        <fullName evidence="2">Uncharacterized protein</fullName>
    </submittedName>
</protein>
<dbReference type="Proteomes" id="UP000676336">
    <property type="component" value="Unassembled WGS sequence"/>
</dbReference>
<feature type="compositionally biased region" description="Polar residues" evidence="1">
    <location>
        <begin position="1"/>
        <end position="18"/>
    </location>
</feature>